<feature type="transmembrane region" description="Helical" evidence="2">
    <location>
        <begin position="16"/>
        <end position="34"/>
    </location>
</feature>
<dbReference type="InterPro" id="IPR048110">
    <property type="entry name" value="SA1362/YqhP-like"/>
</dbReference>
<sequence>MMVRQVNRSLLQLRQPFFVFFVSLAAFGLIYRLVEDPVGLASNAVLLVLVLAAFYGIYRYIYRKGKPTHHHHPPVSRPSVKNRHNLDIPTLSGKRAAINRKPRQKRKDYPFKVIEGNKGKKKRPFSS</sequence>
<evidence type="ECO:0000256" key="1">
    <source>
        <dbReference type="SAM" id="MobiDB-lite"/>
    </source>
</evidence>
<keyword evidence="2" id="KW-0812">Transmembrane</keyword>
<dbReference type="NCBIfam" id="NF041554">
    <property type="entry name" value="SA1362_fam"/>
    <property type="match status" value="1"/>
</dbReference>
<feature type="compositionally biased region" description="Basic and acidic residues" evidence="1">
    <location>
        <begin position="107"/>
        <end position="118"/>
    </location>
</feature>
<dbReference type="Proteomes" id="UP000825179">
    <property type="component" value="Chromosome"/>
</dbReference>
<feature type="transmembrane region" description="Helical" evidence="2">
    <location>
        <begin position="40"/>
        <end position="58"/>
    </location>
</feature>
<keyword evidence="2" id="KW-1133">Transmembrane helix</keyword>
<gene>
    <name evidence="3" type="ORF">HUR95_09525</name>
</gene>
<name>A0A8X8I268_CALTT</name>
<dbReference type="AlphaFoldDB" id="A0A8X8I268"/>
<evidence type="ECO:0000256" key="2">
    <source>
        <dbReference type="SAM" id="Phobius"/>
    </source>
</evidence>
<organism evidence="3 4">
    <name type="scientific">Caldalkalibacillus thermarum (strain TA2.A1)</name>
    <dbReference type="NCBI Taxonomy" id="986075"/>
    <lineage>
        <taxon>Bacteria</taxon>
        <taxon>Bacillati</taxon>
        <taxon>Bacillota</taxon>
        <taxon>Bacilli</taxon>
        <taxon>Bacillales</taxon>
        <taxon>Bacillaceae</taxon>
        <taxon>Caldalkalibacillus</taxon>
    </lineage>
</organism>
<evidence type="ECO:0000313" key="4">
    <source>
        <dbReference type="Proteomes" id="UP000825179"/>
    </source>
</evidence>
<feature type="region of interest" description="Disordered" evidence="1">
    <location>
        <begin position="66"/>
        <end position="127"/>
    </location>
</feature>
<reference evidence="3 4" key="1">
    <citation type="journal article" date="2020" name="Extremophiles">
        <title>Genomic analysis of Caldalkalibacillus thermarum TA2.A1 reveals aerobic alkaliphilic metabolism and evolutionary hallmarks linking alkaliphilic bacteria and plant life.</title>
        <authorList>
            <person name="de Jong S.I."/>
            <person name="van den Broek M.A."/>
            <person name="Merkel A.Y."/>
            <person name="de la Torre Cortes P."/>
            <person name="Kalamorz F."/>
            <person name="Cook G.M."/>
            <person name="van Loosdrecht M.C.M."/>
            <person name="McMillan D.G.G."/>
        </authorList>
    </citation>
    <scope>NUCLEOTIDE SEQUENCE [LARGE SCALE GENOMIC DNA]</scope>
    <source>
        <strain evidence="3 4">TA2.A1</strain>
    </source>
</reference>
<dbReference type="EMBL" id="CP082237">
    <property type="protein sequence ID" value="QZT32637.1"/>
    <property type="molecule type" value="Genomic_DNA"/>
</dbReference>
<evidence type="ECO:0000313" key="3">
    <source>
        <dbReference type="EMBL" id="QZT32637.1"/>
    </source>
</evidence>
<accession>A0A8X8I268</accession>
<protein>
    <submittedName>
        <fullName evidence="3">Uncharacterized protein</fullName>
    </submittedName>
</protein>
<keyword evidence="2" id="KW-0472">Membrane</keyword>
<dbReference type="RefSeq" id="WP_188622842.1">
    <property type="nucleotide sequence ID" value="NZ_CP082237.1"/>
</dbReference>
<dbReference type="KEGG" id="cthu:HUR95_09525"/>
<proteinExistence type="predicted"/>
<keyword evidence="4" id="KW-1185">Reference proteome</keyword>
<feature type="compositionally biased region" description="Basic residues" evidence="1">
    <location>
        <begin position="97"/>
        <end position="106"/>
    </location>
</feature>